<name>E2SE00_9ACTN</name>
<organism evidence="1 2">
    <name type="scientific">Aeromicrobium marinum DSM 15272</name>
    <dbReference type="NCBI Taxonomy" id="585531"/>
    <lineage>
        <taxon>Bacteria</taxon>
        <taxon>Bacillati</taxon>
        <taxon>Actinomycetota</taxon>
        <taxon>Actinomycetes</taxon>
        <taxon>Propionibacteriales</taxon>
        <taxon>Nocardioidaceae</taxon>
        <taxon>Aeromicrobium</taxon>
    </lineage>
</organism>
<dbReference type="Proteomes" id="UP000003111">
    <property type="component" value="Unassembled WGS sequence"/>
</dbReference>
<dbReference type="HOGENOM" id="CLU_1623664_0_0_11"/>
<sequence length="163" mass="17555">MSSQLRAIGIDPGPVPGFVELRWAGGRLLQRQITVAQCSAEIARPVLFAMLEEVSLDAWPTLVQIEQFVVGSRSGRSSTAAAGATTRDLVGELRAEALHYGATTVLRSAAAVKPWATDARMEAAGLTAKVRGMRHARDAGRHALFTAVHDGRIPDPLSKEFRR</sequence>
<keyword evidence="2" id="KW-1185">Reference proteome</keyword>
<accession>E2SE00</accession>
<reference evidence="1" key="1">
    <citation type="submission" date="2010-08" db="EMBL/GenBank/DDBJ databases">
        <authorList>
            <person name="Muzny D."/>
            <person name="Qin X."/>
            <person name="Buhay C."/>
            <person name="Dugan-Rocha S."/>
            <person name="Ding Y."/>
            <person name="Chen G."/>
            <person name="Hawes A."/>
            <person name="Holder M."/>
            <person name="Jhangiani S."/>
            <person name="Johnson A."/>
            <person name="Khan Z."/>
            <person name="Li Z."/>
            <person name="Liu W."/>
            <person name="Liu X."/>
            <person name="Perez L."/>
            <person name="Shen H."/>
            <person name="Wang Q."/>
            <person name="Watt J."/>
            <person name="Xi L."/>
            <person name="Xin Y."/>
            <person name="Zhou J."/>
            <person name="Deng J."/>
            <person name="Jiang H."/>
            <person name="Liu Y."/>
            <person name="Qu J."/>
            <person name="Song X.-Z."/>
            <person name="Zhang L."/>
            <person name="Villasana D."/>
            <person name="Johnson A."/>
            <person name="Liu J."/>
            <person name="Liyanage D."/>
            <person name="Lorensuhewa L."/>
            <person name="Robinson T."/>
            <person name="Song A."/>
            <person name="Song B.-B."/>
            <person name="Dinh H."/>
            <person name="Thornton R."/>
            <person name="Coyle M."/>
            <person name="Francisco L."/>
            <person name="Jackson L."/>
            <person name="Javaid M."/>
            <person name="Korchina V."/>
            <person name="Kovar C."/>
            <person name="Mata R."/>
            <person name="Mathew T."/>
            <person name="Ngo R."/>
            <person name="Nguyen L."/>
            <person name="Nguyen N."/>
            <person name="Okwuonu G."/>
            <person name="Ongeri F."/>
            <person name="Pham C."/>
            <person name="Simmons D."/>
            <person name="Wilczek-Boney K."/>
            <person name="Hale W."/>
            <person name="Jakkamsetti A."/>
            <person name="Pham P."/>
            <person name="Ruth R."/>
            <person name="San Lucas F."/>
            <person name="Warren J."/>
            <person name="Zhang J."/>
            <person name="Zhao Z."/>
            <person name="Zhou C."/>
            <person name="Zhu D."/>
            <person name="Lee S."/>
            <person name="Bess C."/>
            <person name="Blankenburg K."/>
            <person name="Forbes L."/>
            <person name="Fu Q."/>
            <person name="Gubbala S."/>
            <person name="Hirani K."/>
            <person name="Jayaseelan J.C."/>
            <person name="Lara F."/>
            <person name="Munidasa M."/>
            <person name="Palculict T."/>
            <person name="Patil S."/>
            <person name="Pu L.-L."/>
            <person name="Saada N."/>
            <person name="Tang L."/>
            <person name="Weissenberger G."/>
            <person name="Zhu Y."/>
            <person name="Hemphill L."/>
            <person name="Shang Y."/>
            <person name="Youmans B."/>
            <person name="Ayvaz T."/>
            <person name="Ross M."/>
            <person name="Santibanez J."/>
            <person name="Aqrawi P."/>
            <person name="Gross S."/>
            <person name="Joshi V."/>
            <person name="Fowler G."/>
            <person name="Nazareth L."/>
            <person name="Reid J."/>
            <person name="Worley K."/>
            <person name="Petrosino J."/>
            <person name="Highlander S."/>
            <person name="Gibbs R."/>
        </authorList>
    </citation>
    <scope>NUCLEOTIDE SEQUENCE [LARGE SCALE GENOMIC DNA]</scope>
    <source>
        <strain evidence="1">DSM 15272</strain>
    </source>
</reference>
<evidence type="ECO:0000313" key="1">
    <source>
        <dbReference type="EMBL" id="EFQ82727.1"/>
    </source>
</evidence>
<dbReference type="RefSeq" id="WP_007077028.1">
    <property type="nucleotide sequence ID" value="NZ_CM001024.1"/>
</dbReference>
<proteinExistence type="predicted"/>
<dbReference type="OrthoDB" id="5192324at2"/>
<dbReference type="EMBL" id="ACLF03000006">
    <property type="protein sequence ID" value="EFQ82727.1"/>
    <property type="molecule type" value="Genomic_DNA"/>
</dbReference>
<dbReference type="AlphaFoldDB" id="E2SE00"/>
<gene>
    <name evidence="1" type="ORF">HMPREF0063_11936</name>
</gene>
<evidence type="ECO:0000313" key="2">
    <source>
        <dbReference type="Proteomes" id="UP000003111"/>
    </source>
</evidence>
<comment type="caution">
    <text evidence="1">The sequence shown here is derived from an EMBL/GenBank/DDBJ whole genome shotgun (WGS) entry which is preliminary data.</text>
</comment>
<protein>
    <submittedName>
        <fullName evidence="1">Uncharacterized protein</fullName>
    </submittedName>
</protein>
<dbReference type="STRING" id="585531.HMPREF0063_11936"/>